<dbReference type="eggNOG" id="COG3507">
    <property type="taxonomic scope" value="Bacteria"/>
</dbReference>
<dbReference type="InterPro" id="IPR045690">
    <property type="entry name" value="DUF6055"/>
</dbReference>
<accession>C7R560</accession>
<dbReference type="CAZy" id="CBM42">
    <property type="family name" value="Carbohydrate-Binding Module Family 42"/>
</dbReference>
<evidence type="ECO:0000313" key="3">
    <source>
        <dbReference type="EMBL" id="ACV07738.1"/>
    </source>
</evidence>
<dbReference type="SUPFAM" id="SSF110221">
    <property type="entry name" value="AbfB domain"/>
    <property type="match status" value="1"/>
</dbReference>
<name>C7R560_JONDD</name>
<evidence type="ECO:0000259" key="2">
    <source>
        <dbReference type="Pfam" id="PF05270"/>
    </source>
</evidence>
<dbReference type="Pfam" id="PF05270">
    <property type="entry name" value="AbfB"/>
    <property type="match status" value="1"/>
</dbReference>
<dbReference type="RefSeq" id="WP_012805843.1">
    <property type="nucleotide sequence ID" value="NC_013174.1"/>
</dbReference>
<dbReference type="eggNOG" id="COG0663">
    <property type="taxonomic scope" value="Bacteria"/>
</dbReference>
<reference evidence="3 4" key="1">
    <citation type="journal article" date="2009" name="Stand. Genomic Sci.">
        <title>Complete genome sequence of Jonesia denitrificans type strain (Prevot 55134).</title>
        <authorList>
            <person name="Pukall R."/>
            <person name="Gehrich-Schroter G."/>
            <person name="Lapidus A."/>
            <person name="Nolan M."/>
            <person name="Glavina Del Rio T."/>
            <person name="Lucas S."/>
            <person name="Chen F."/>
            <person name="Tice H."/>
            <person name="Pitluck S."/>
            <person name="Cheng J.F."/>
            <person name="Copeland A."/>
            <person name="Saunders E."/>
            <person name="Brettin T."/>
            <person name="Detter J.C."/>
            <person name="Bruce D."/>
            <person name="Goodwin L."/>
            <person name="Pati A."/>
            <person name="Ivanova N."/>
            <person name="Mavromatis K."/>
            <person name="Ovchinnikova G."/>
            <person name="Chen A."/>
            <person name="Palaniappan K."/>
            <person name="Land M."/>
            <person name="Hauser L."/>
            <person name="Chang Y.J."/>
            <person name="Jeffries C.D."/>
            <person name="Chain P."/>
            <person name="Goker M."/>
            <person name="Bristow J."/>
            <person name="Eisen J.A."/>
            <person name="Markowitz V."/>
            <person name="Hugenholtz P."/>
            <person name="Kyrpides N.C."/>
            <person name="Klenk H.P."/>
            <person name="Han C."/>
        </authorList>
    </citation>
    <scope>NUCLEOTIDE SEQUENCE [LARGE SCALE GENOMIC DNA]</scope>
    <source>
        <strain evidence="4">ATCC 14870 / DSM 20603 / BCRC 15368 / CIP 55.134 / JCM 11481 / NBRC 15587 / NCTC 10816 / Prevot 55134</strain>
    </source>
</reference>
<protein>
    <submittedName>
        <fullName evidence="3">Alpha-L-arabinofuranosidase B</fullName>
    </submittedName>
</protein>
<dbReference type="NCBIfam" id="NF040510">
    <property type="entry name" value="avirulen_svx"/>
    <property type="match status" value="1"/>
</dbReference>
<gene>
    <name evidence="3" type="ordered locus">Jden_0062</name>
</gene>
<dbReference type="InterPro" id="IPR007934">
    <property type="entry name" value="AbfB_ABD"/>
</dbReference>
<dbReference type="Proteomes" id="UP000000628">
    <property type="component" value="Chromosome"/>
</dbReference>
<proteinExistence type="predicted"/>
<feature type="domain" description="Alpha-L-arabinofuranosidase B arabinose-binding" evidence="2">
    <location>
        <begin position="722"/>
        <end position="852"/>
    </location>
</feature>
<organism evidence="3 4">
    <name type="scientific">Jonesia denitrificans (strain ATCC 14870 / DSM 20603 / BCRC 15368 / CIP 55.134 / JCM 11481 / NBRC 15587 / NCTC 10816 / Prevot 55134)</name>
    <name type="common">Listeria denitrificans</name>
    <dbReference type="NCBI Taxonomy" id="471856"/>
    <lineage>
        <taxon>Bacteria</taxon>
        <taxon>Bacillati</taxon>
        <taxon>Actinomycetota</taxon>
        <taxon>Actinomycetes</taxon>
        <taxon>Micrococcales</taxon>
        <taxon>Jonesiaceae</taxon>
        <taxon>Jonesia</taxon>
    </lineage>
</organism>
<dbReference type="CDD" id="cd23399">
    <property type="entry name" value="beta-trefoil_ABD_ABFB"/>
    <property type="match status" value="1"/>
</dbReference>
<dbReference type="InterPro" id="IPR036195">
    <property type="entry name" value="AbfB_ABD_sf"/>
</dbReference>
<feature type="compositionally biased region" description="Low complexity" evidence="1">
    <location>
        <begin position="640"/>
        <end position="677"/>
    </location>
</feature>
<evidence type="ECO:0000256" key="1">
    <source>
        <dbReference type="SAM" id="MobiDB-lite"/>
    </source>
</evidence>
<dbReference type="AlphaFoldDB" id="C7R560"/>
<evidence type="ECO:0000313" key="4">
    <source>
        <dbReference type="Proteomes" id="UP000000628"/>
    </source>
</evidence>
<feature type="region of interest" description="Disordered" evidence="1">
    <location>
        <begin position="640"/>
        <end position="718"/>
    </location>
</feature>
<dbReference type="InterPro" id="IPR011004">
    <property type="entry name" value="Trimer_LpxA-like_sf"/>
</dbReference>
<feature type="region of interest" description="Disordered" evidence="1">
    <location>
        <begin position="1"/>
        <end position="28"/>
    </location>
</feature>
<dbReference type="Gene3D" id="2.80.10.50">
    <property type="match status" value="1"/>
</dbReference>
<dbReference type="SUPFAM" id="SSF51161">
    <property type="entry name" value="Trimeric LpxA-like enzymes"/>
    <property type="match status" value="1"/>
</dbReference>
<dbReference type="Pfam" id="PF19527">
    <property type="entry name" value="DUF6055"/>
    <property type="match status" value="1"/>
</dbReference>
<keyword evidence="4" id="KW-1185">Reference proteome</keyword>
<dbReference type="STRING" id="471856.Jden_0062"/>
<dbReference type="HOGENOM" id="CLU_014392_0_0_11"/>
<dbReference type="GO" id="GO:0046556">
    <property type="term" value="F:alpha-L-arabinofuranosidase activity"/>
    <property type="evidence" value="ECO:0007669"/>
    <property type="project" value="InterPro"/>
</dbReference>
<feature type="compositionally biased region" description="Pro residues" evidence="1">
    <location>
        <begin position="678"/>
        <end position="709"/>
    </location>
</feature>
<sequence length="854" mass="91559">MAKKLHTMTQGWRRQKTHASHPRKAHRGSSIGSFTLVCALLTGALTSVPAVSAVAAQAATSPGAGLLATAVNDTCVSGTWSTDPAVKMFPEQHTTEHFSFRWKSSEVSKTDVQAAGKALEEIWAQFMAEPIAFPEPHCDSATKRRVNVEIDPSYALTGGVTSEGAMGMWIGSGALKDRWGLAHELTHALQGSTKAFRDSPYVGWLWESHANWMTHQLPEFRTNPHCSELFANHTSLYYGSTRNNYCNWQFWEHLKVTYGSDTVQGLWANAPKQGAANYRDADPFSVLMEQQGWSLERLNDEFGLWAMKNVLWDYGTNTYRQAYGGYDNLTGDRTLRVTPMTPVEGVTGRYAVPFEAAPQRWGYNTVRLTPDSGATSVTVGFRGIVQDTAATSTLPGFANEPATVGSPHSGWRWGVVVEGADGKARYSELQKSVSGSVTVPLRSGDRGVYLTVLAAPTAQQKIAHNQPFYSIYRYPWTIDVAGAKPTEPTKPAGKKHPNGGGWVANGANVAATAFVGPNACVLGGTVSGQARIEDHATVMSGTVTDKAIVRGVSLIRGQATISGNAVVNTTFRGVGAFQSRITVSGNAQIHGDNELWPTSINSGVWYGFVDDNTLSSHPMRQLSAPVAEVTRRPSTADLAAVAPASTPAPTTEPTGEATTAPTAEPTVEPTAEPTAEPSSPPATPAPNPAPTNPTPTNPVPAPVPVPSPQPDAGDPVVGSTVTVASYNYPERSVRHQHYVGRIDATRDSEDWQWKKVTGLAPGGGGTVSFESVNFPGYFLVAVGRDVKLLRNDGTTGFARSATFTQVNGLADASALSFESLAAPGRYLRHYGFQLYVDPVFTPVARADATWRVMN</sequence>
<dbReference type="KEGG" id="jde:Jden_0062"/>
<dbReference type="GO" id="GO:0046373">
    <property type="term" value="P:L-arabinose metabolic process"/>
    <property type="evidence" value="ECO:0007669"/>
    <property type="project" value="InterPro"/>
</dbReference>
<feature type="compositionally biased region" description="Basic residues" evidence="1">
    <location>
        <begin position="13"/>
        <end position="27"/>
    </location>
</feature>
<dbReference type="EMBL" id="CP001706">
    <property type="protein sequence ID" value="ACV07738.1"/>
    <property type="molecule type" value="Genomic_DNA"/>
</dbReference>